<keyword evidence="2" id="KW-1133">Transmembrane helix</keyword>
<reference evidence="3" key="1">
    <citation type="submission" date="2021-02" db="EMBL/GenBank/DDBJ databases">
        <authorList>
            <person name="Nowell W R."/>
        </authorList>
    </citation>
    <scope>NUCLEOTIDE SEQUENCE</scope>
</reference>
<organism evidence="3 4">
    <name type="scientific">Adineta steineri</name>
    <dbReference type="NCBI Taxonomy" id="433720"/>
    <lineage>
        <taxon>Eukaryota</taxon>
        <taxon>Metazoa</taxon>
        <taxon>Spiralia</taxon>
        <taxon>Gnathifera</taxon>
        <taxon>Rotifera</taxon>
        <taxon>Eurotatoria</taxon>
        <taxon>Bdelloidea</taxon>
        <taxon>Adinetida</taxon>
        <taxon>Adinetidae</taxon>
        <taxon>Adineta</taxon>
    </lineage>
</organism>
<gene>
    <name evidence="3" type="ORF">OXD698_LOCUS28778</name>
</gene>
<feature type="compositionally biased region" description="Low complexity" evidence="1">
    <location>
        <begin position="125"/>
        <end position="135"/>
    </location>
</feature>
<accession>A0A819N2Q6</accession>
<evidence type="ECO:0000256" key="1">
    <source>
        <dbReference type="SAM" id="MobiDB-lite"/>
    </source>
</evidence>
<evidence type="ECO:0000313" key="4">
    <source>
        <dbReference type="Proteomes" id="UP000663844"/>
    </source>
</evidence>
<evidence type="ECO:0000256" key="2">
    <source>
        <dbReference type="SAM" id="Phobius"/>
    </source>
</evidence>
<keyword evidence="2" id="KW-0812">Transmembrane</keyword>
<sequence length="155" mass="17874">IVRRNILFISQKTAWNNQSIVSIKSIIVRTMWCLFIIWILAVFTGFIFMFLPRHENSQSGLIGFTDDSAAAQRQLRAVPQQRQLAAAQRQLRAVPQQRQLAAAQLQRRAVPRQLQLAAAQRQLRAAPRQRQLALPQRRRRQQQQQQPAAAPQPPR</sequence>
<feature type="region of interest" description="Disordered" evidence="1">
    <location>
        <begin position="125"/>
        <end position="155"/>
    </location>
</feature>
<proteinExistence type="predicted"/>
<name>A0A819N2Q6_9BILA</name>
<keyword evidence="2" id="KW-0472">Membrane</keyword>
<evidence type="ECO:0000313" key="3">
    <source>
        <dbReference type="EMBL" id="CAF3987985.1"/>
    </source>
</evidence>
<comment type="caution">
    <text evidence="3">The sequence shown here is derived from an EMBL/GenBank/DDBJ whole genome shotgun (WGS) entry which is preliminary data.</text>
</comment>
<feature type="non-terminal residue" evidence="3">
    <location>
        <position position="1"/>
    </location>
</feature>
<protein>
    <submittedName>
        <fullName evidence="3">Uncharacterized protein</fullName>
    </submittedName>
</protein>
<dbReference type="Proteomes" id="UP000663844">
    <property type="component" value="Unassembled WGS sequence"/>
</dbReference>
<dbReference type="AlphaFoldDB" id="A0A819N2Q6"/>
<feature type="transmembrane region" description="Helical" evidence="2">
    <location>
        <begin position="32"/>
        <end position="51"/>
    </location>
</feature>
<dbReference type="EMBL" id="CAJOAZ010003146">
    <property type="protein sequence ID" value="CAF3987985.1"/>
    <property type="molecule type" value="Genomic_DNA"/>
</dbReference>